<evidence type="ECO:0000256" key="2">
    <source>
        <dbReference type="ARBA" id="ARBA00023043"/>
    </source>
</evidence>
<organism evidence="4 5">
    <name type="scientific">Cloeon dipterum</name>
    <dbReference type="NCBI Taxonomy" id="197152"/>
    <lineage>
        <taxon>Eukaryota</taxon>
        <taxon>Metazoa</taxon>
        <taxon>Ecdysozoa</taxon>
        <taxon>Arthropoda</taxon>
        <taxon>Hexapoda</taxon>
        <taxon>Insecta</taxon>
        <taxon>Pterygota</taxon>
        <taxon>Palaeoptera</taxon>
        <taxon>Ephemeroptera</taxon>
        <taxon>Pisciforma</taxon>
        <taxon>Baetidae</taxon>
        <taxon>Cloeon</taxon>
    </lineage>
</organism>
<dbReference type="AlphaFoldDB" id="A0A8S1D3F5"/>
<dbReference type="SUPFAM" id="SSF48403">
    <property type="entry name" value="Ankyrin repeat"/>
    <property type="match status" value="1"/>
</dbReference>
<comment type="caution">
    <text evidence="4">The sequence shown here is derived from an EMBL/GenBank/DDBJ whole genome shotgun (WGS) entry which is preliminary data.</text>
</comment>
<keyword evidence="5" id="KW-1185">Reference proteome</keyword>
<keyword evidence="1" id="KW-0677">Repeat</keyword>
<keyword evidence="2 3" id="KW-0040">ANK repeat</keyword>
<dbReference type="Proteomes" id="UP000494165">
    <property type="component" value="Unassembled WGS sequence"/>
</dbReference>
<evidence type="ECO:0000313" key="5">
    <source>
        <dbReference type="Proteomes" id="UP000494165"/>
    </source>
</evidence>
<dbReference type="PANTHER" id="PTHR24189:SF50">
    <property type="entry name" value="ANKYRIN REPEAT AND SOCS BOX PROTEIN 2"/>
    <property type="match status" value="1"/>
</dbReference>
<dbReference type="OrthoDB" id="194358at2759"/>
<sequence length="118" mass="13003">MPVVEELLKHGADLKARRGHKILLHYFVSQNRLDIAKFVHAKDKSLVGERGEKGRTALHLAAMHSDAMHSDAKTCSWLIEQGVDPHALTQDGKSAVDLVAGPNSQEIRRFLLSLGTKS</sequence>
<evidence type="ECO:0008006" key="6">
    <source>
        <dbReference type="Google" id="ProtNLM"/>
    </source>
</evidence>
<protein>
    <recommendedName>
        <fullName evidence="6">Ankyrin repeat domain-containing protein</fullName>
    </recommendedName>
</protein>
<evidence type="ECO:0000256" key="3">
    <source>
        <dbReference type="PROSITE-ProRule" id="PRU00023"/>
    </source>
</evidence>
<dbReference type="PROSITE" id="PS50088">
    <property type="entry name" value="ANK_REPEAT"/>
    <property type="match status" value="1"/>
</dbReference>
<name>A0A8S1D3F5_9INSE</name>
<evidence type="ECO:0000313" key="4">
    <source>
        <dbReference type="EMBL" id="CAB3374896.1"/>
    </source>
</evidence>
<dbReference type="PANTHER" id="PTHR24189">
    <property type="entry name" value="MYOTROPHIN"/>
    <property type="match status" value="1"/>
</dbReference>
<feature type="repeat" description="ANK" evidence="3">
    <location>
        <begin position="53"/>
        <end position="90"/>
    </location>
</feature>
<reference evidence="4 5" key="1">
    <citation type="submission" date="2020-04" db="EMBL/GenBank/DDBJ databases">
        <authorList>
            <person name="Alioto T."/>
            <person name="Alioto T."/>
            <person name="Gomez Garrido J."/>
        </authorList>
    </citation>
    <scope>NUCLEOTIDE SEQUENCE [LARGE SCALE GENOMIC DNA]</scope>
</reference>
<evidence type="ECO:0000256" key="1">
    <source>
        <dbReference type="ARBA" id="ARBA00022737"/>
    </source>
</evidence>
<dbReference type="InterPro" id="IPR036770">
    <property type="entry name" value="Ankyrin_rpt-contain_sf"/>
</dbReference>
<dbReference type="Pfam" id="PF12796">
    <property type="entry name" value="Ank_2"/>
    <property type="match status" value="1"/>
</dbReference>
<gene>
    <name evidence="4" type="ORF">CLODIP_2_CD15102</name>
</gene>
<dbReference type="Gene3D" id="1.25.40.20">
    <property type="entry name" value="Ankyrin repeat-containing domain"/>
    <property type="match status" value="2"/>
</dbReference>
<dbReference type="InterPro" id="IPR002110">
    <property type="entry name" value="Ankyrin_rpt"/>
</dbReference>
<accession>A0A8S1D3F5</accession>
<dbReference type="InterPro" id="IPR050745">
    <property type="entry name" value="Multifunctional_regulatory"/>
</dbReference>
<dbReference type="EMBL" id="CADEPI010000105">
    <property type="protein sequence ID" value="CAB3374896.1"/>
    <property type="molecule type" value="Genomic_DNA"/>
</dbReference>
<proteinExistence type="predicted"/>